<evidence type="ECO:0000313" key="2">
    <source>
        <dbReference type="EMBL" id="KAG8100043.1"/>
    </source>
</evidence>
<accession>A0A8J5WZ10</accession>
<feature type="compositionally biased region" description="Basic and acidic residues" evidence="1">
    <location>
        <begin position="88"/>
        <end position="100"/>
    </location>
</feature>
<feature type="region of interest" description="Disordered" evidence="1">
    <location>
        <begin position="79"/>
        <end position="100"/>
    </location>
</feature>
<proteinExistence type="predicted"/>
<gene>
    <name evidence="2" type="ORF">GUJ93_ZPchr0013g35881</name>
</gene>
<comment type="caution">
    <text evidence="2">The sequence shown here is derived from an EMBL/GenBank/DDBJ whole genome shotgun (WGS) entry which is preliminary data.</text>
</comment>
<organism evidence="2 3">
    <name type="scientific">Zizania palustris</name>
    <name type="common">Northern wild rice</name>
    <dbReference type="NCBI Taxonomy" id="103762"/>
    <lineage>
        <taxon>Eukaryota</taxon>
        <taxon>Viridiplantae</taxon>
        <taxon>Streptophyta</taxon>
        <taxon>Embryophyta</taxon>
        <taxon>Tracheophyta</taxon>
        <taxon>Spermatophyta</taxon>
        <taxon>Magnoliopsida</taxon>
        <taxon>Liliopsida</taxon>
        <taxon>Poales</taxon>
        <taxon>Poaceae</taxon>
        <taxon>BOP clade</taxon>
        <taxon>Oryzoideae</taxon>
        <taxon>Oryzeae</taxon>
        <taxon>Zizaniinae</taxon>
        <taxon>Zizania</taxon>
    </lineage>
</organism>
<dbReference type="EMBL" id="JAAALK010000079">
    <property type="protein sequence ID" value="KAG8100043.1"/>
    <property type="molecule type" value="Genomic_DNA"/>
</dbReference>
<dbReference type="AlphaFoldDB" id="A0A8J5WZ10"/>
<keyword evidence="3" id="KW-1185">Reference proteome</keyword>
<evidence type="ECO:0000256" key="1">
    <source>
        <dbReference type="SAM" id="MobiDB-lite"/>
    </source>
</evidence>
<protein>
    <submittedName>
        <fullName evidence="2">Uncharacterized protein</fullName>
    </submittedName>
</protein>
<name>A0A8J5WZ10_ZIZPA</name>
<dbReference type="Proteomes" id="UP000729402">
    <property type="component" value="Unassembled WGS sequence"/>
</dbReference>
<reference evidence="2" key="2">
    <citation type="submission" date="2021-02" db="EMBL/GenBank/DDBJ databases">
        <authorList>
            <person name="Kimball J.A."/>
            <person name="Haas M.W."/>
            <person name="Macchietto M."/>
            <person name="Kono T."/>
            <person name="Duquette J."/>
            <person name="Shao M."/>
        </authorList>
    </citation>
    <scope>NUCLEOTIDE SEQUENCE</scope>
    <source>
        <tissue evidence="2">Fresh leaf tissue</tissue>
    </source>
</reference>
<evidence type="ECO:0000313" key="3">
    <source>
        <dbReference type="Proteomes" id="UP000729402"/>
    </source>
</evidence>
<reference evidence="2" key="1">
    <citation type="journal article" date="2021" name="bioRxiv">
        <title>Whole Genome Assembly and Annotation of Northern Wild Rice, Zizania palustris L., Supports a Whole Genome Duplication in the Zizania Genus.</title>
        <authorList>
            <person name="Haas M."/>
            <person name="Kono T."/>
            <person name="Macchietto M."/>
            <person name="Millas R."/>
            <person name="McGilp L."/>
            <person name="Shao M."/>
            <person name="Duquette J."/>
            <person name="Hirsch C.N."/>
            <person name="Kimball J."/>
        </authorList>
    </citation>
    <scope>NUCLEOTIDE SEQUENCE</scope>
    <source>
        <tissue evidence="2">Fresh leaf tissue</tissue>
    </source>
</reference>
<sequence length="136" mass="14744">MSSSTTGGFTSAQSDPSDCFSSLKIRSRSLPPLAGCTMSWGADTVSSPSSYRGIRAAPSSIREATSVLLGNDILLTRSTRTTSNTSAADRHSNHQRHESIRLQRQRLEVSSLTILGVEPRKKQGGTWLLARHDRMG</sequence>